<organism evidence="3 4">
    <name type="scientific">Ditylenchus destructor</name>
    <dbReference type="NCBI Taxonomy" id="166010"/>
    <lineage>
        <taxon>Eukaryota</taxon>
        <taxon>Metazoa</taxon>
        <taxon>Ecdysozoa</taxon>
        <taxon>Nematoda</taxon>
        <taxon>Chromadorea</taxon>
        <taxon>Rhabditida</taxon>
        <taxon>Tylenchina</taxon>
        <taxon>Tylenchomorpha</taxon>
        <taxon>Sphaerularioidea</taxon>
        <taxon>Anguinidae</taxon>
        <taxon>Anguininae</taxon>
        <taxon>Ditylenchus</taxon>
    </lineage>
</organism>
<evidence type="ECO:0000313" key="3">
    <source>
        <dbReference type="EMBL" id="KAI1690706.1"/>
    </source>
</evidence>
<dbReference type="AlphaFoldDB" id="A0AAD4MFX5"/>
<keyword evidence="2" id="KW-1133">Transmembrane helix</keyword>
<sequence>MPEAYTPTGLFWMGLTNLNYIIVGPVFVLQLTVDRSLTLALGHRYSTLAQRSVMGLALMIIFITFIGITFVSILELPLDMEKEGSRSGLAQPRQSHHFKGCWCMPNISLFIGEMSRTASYHYKECVHYMQSVRLYRFSLHPENVEKQCDWKNARLSKGTNGPVNRPQRSAAPLNHGAEPYRAEGATLPLVLLK</sequence>
<evidence type="ECO:0000313" key="4">
    <source>
        <dbReference type="Proteomes" id="UP001201812"/>
    </source>
</evidence>
<keyword evidence="2" id="KW-0812">Transmembrane</keyword>
<feature type="region of interest" description="Disordered" evidence="1">
    <location>
        <begin position="155"/>
        <end position="177"/>
    </location>
</feature>
<keyword evidence="4" id="KW-1185">Reference proteome</keyword>
<dbReference type="EMBL" id="JAKKPZ010001103">
    <property type="protein sequence ID" value="KAI1690706.1"/>
    <property type="molecule type" value="Genomic_DNA"/>
</dbReference>
<keyword evidence="2" id="KW-0472">Membrane</keyword>
<reference evidence="3" key="1">
    <citation type="submission" date="2022-01" db="EMBL/GenBank/DDBJ databases">
        <title>Genome Sequence Resource for Two Populations of Ditylenchus destructor, the Migratory Endoparasitic Phytonematode.</title>
        <authorList>
            <person name="Zhang H."/>
            <person name="Lin R."/>
            <person name="Xie B."/>
        </authorList>
    </citation>
    <scope>NUCLEOTIDE SEQUENCE</scope>
    <source>
        <strain evidence="3">BazhouSP</strain>
    </source>
</reference>
<comment type="caution">
    <text evidence="3">The sequence shown here is derived from an EMBL/GenBank/DDBJ whole genome shotgun (WGS) entry which is preliminary data.</text>
</comment>
<evidence type="ECO:0000256" key="1">
    <source>
        <dbReference type="SAM" id="MobiDB-lite"/>
    </source>
</evidence>
<accession>A0AAD4MFX5</accession>
<gene>
    <name evidence="3" type="ORF">DdX_22329</name>
</gene>
<name>A0AAD4MFX5_9BILA</name>
<feature type="transmembrane region" description="Helical" evidence="2">
    <location>
        <begin position="12"/>
        <end position="33"/>
    </location>
</feature>
<protein>
    <submittedName>
        <fullName evidence="3">Uncharacterized protein</fullName>
    </submittedName>
</protein>
<dbReference type="Proteomes" id="UP001201812">
    <property type="component" value="Unassembled WGS sequence"/>
</dbReference>
<feature type="transmembrane region" description="Helical" evidence="2">
    <location>
        <begin position="53"/>
        <end position="76"/>
    </location>
</feature>
<evidence type="ECO:0000256" key="2">
    <source>
        <dbReference type="SAM" id="Phobius"/>
    </source>
</evidence>
<proteinExistence type="predicted"/>